<comment type="subcellular location">
    <subcellularLocation>
        <location evidence="8">Cell membrane</location>
        <topology evidence="8">Multi-pass membrane protein</topology>
    </subcellularLocation>
    <subcellularLocation>
        <location evidence="1">Membrane</location>
        <topology evidence="1">Multi-pass membrane protein</topology>
    </subcellularLocation>
</comment>
<accession>A0ABT2WYX2</accession>
<evidence type="ECO:0000256" key="6">
    <source>
        <dbReference type="ARBA" id="ARBA00023136"/>
    </source>
</evidence>
<dbReference type="PANTHER" id="PTHR43029:SF10">
    <property type="entry name" value="AMMONIUM TRANSPORTER MEP2"/>
    <property type="match status" value="1"/>
</dbReference>
<keyword evidence="4 8" id="KW-0812">Transmembrane</keyword>
<dbReference type="EMBL" id="JAOVQO010000002">
    <property type="protein sequence ID" value="MCU9846883.1"/>
    <property type="molecule type" value="Genomic_DNA"/>
</dbReference>
<keyword evidence="11" id="KW-1185">Reference proteome</keyword>
<evidence type="ECO:0000256" key="2">
    <source>
        <dbReference type="ARBA" id="ARBA00005887"/>
    </source>
</evidence>
<name>A0ABT2WYX2_9RHOB</name>
<evidence type="ECO:0000256" key="1">
    <source>
        <dbReference type="ARBA" id="ARBA00004141"/>
    </source>
</evidence>
<feature type="transmembrane region" description="Helical" evidence="8">
    <location>
        <begin position="196"/>
        <end position="214"/>
    </location>
</feature>
<feature type="transmembrane region" description="Helical" evidence="8">
    <location>
        <begin position="94"/>
        <end position="116"/>
    </location>
</feature>
<feature type="transmembrane region" description="Helical" evidence="8">
    <location>
        <begin position="283"/>
        <end position="301"/>
    </location>
</feature>
<feature type="transmembrane region" description="Helical" evidence="8">
    <location>
        <begin position="163"/>
        <end position="184"/>
    </location>
</feature>
<dbReference type="PROSITE" id="PS01219">
    <property type="entry name" value="AMMONIUM_TRANSP"/>
    <property type="match status" value="1"/>
</dbReference>
<keyword evidence="6 8" id="KW-0472">Membrane</keyword>
<sequence length="392" mass="40577">MNGADTAWILVATGLVLLMTLPGLALFYGGLVRARNVLSVFMHCFAVACLMSVLWLLCGYSIAFGGEDPLWGGLSRAFLAGVDATTVKGTLPEVLFFAFQMTFAIITPALFLGAFAERVGFGFVLLFSALWMLLVYAPVAHWIWGGGFLADGGIFGATGTKDFAGGIVVHETAGLAALVLAVMVGPRKNRTTPPHNPGFVAIGAGLLWVGWFGFNGGSQLAADGGAAMAITVTHLSAATASLTWALWERVKFGRASLVGLVTGTIAGLASITPASGFVGPLEALVIGAVAGVLCQEAVALIRNRIRIDDTLDVFAVHGVGGIFGTVMIAAFGAGSWTAQLGALAIVGVFTVSATWILARLAGLVTPIRVDAETEFNGLDIAAHGERAYDITS</sequence>
<feature type="transmembrane region" description="Helical" evidence="8">
    <location>
        <begin position="123"/>
        <end position="143"/>
    </location>
</feature>
<evidence type="ECO:0000256" key="8">
    <source>
        <dbReference type="RuleBase" id="RU362002"/>
    </source>
</evidence>
<feature type="transmembrane region" description="Helical" evidence="8">
    <location>
        <begin position="40"/>
        <end position="63"/>
    </location>
</feature>
<evidence type="ECO:0000259" key="9">
    <source>
        <dbReference type="Pfam" id="PF00909"/>
    </source>
</evidence>
<evidence type="ECO:0000313" key="10">
    <source>
        <dbReference type="EMBL" id="MCU9846883.1"/>
    </source>
</evidence>
<reference evidence="10 11" key="1">
    <citation type="submission" date="2022-10" db="EMBL/GenBank/DDBJ databases">
        <title>Defluviimonas sp. nov., isolated from ocean surface sediments.</title>
        <authorList>
            <person name="He W."/>
            <person name="Wang L."/>
            <person name="Zhang D.-F."/>
        </authorList>
    </citation>
    <scope>NUCLEOTIDE SEQUENCE [LARGE SCALE GENOMIC DNA]</scope>
    <source>
        <strain evidence="10 11">WL0024</strain>
    </source>
</reference>
<dbReference type="InterPro" id="IPR001905">
    <property type="entry name" value="Ammonium_transpt"/>
</dbReference>
<evidence type="ECO:0000256" key="3">
    <source>
        <dbReference type="ARBA" id="ARBA00022448"/>
    </source>
</evidence>
<comment type="caution">
    <text evidence="10">The sequence shown here is derived from an EMBL/GenBank/DDBJ whole genome shotgun (WGS) entry which is preliminary data.</text>
</comment>
<keyword evidence="3 8" id="KW-0813">Transport</keyword>
<dbReference type="RefSeq" id="WP_263332929.1">
    <property type="nucleotide sequence ID" value="NZ_JAOVQO010000002.1"/>
</dbReference>
<feature type="transmembrane region" description="Helical" evidence="8">
    <location>
        <begin position="257"/>
        <end position="277"/>
    </location>
</feature>
<feature type="transmembrane region" description="Helical" evidence="8">
    <location>
        <begin position="226"/>
        <end position="245"/>
    </location>
</feature>
<evidence type="ECO:0000256" key="4">
    <source>
        <dbReference type="ARBA" id="ARBA00022692"/>
    </source>
</evidence>
<proteinExistence type="inferred from homology"/>
<evidence type="ECO:0000256" key="7">
    <source>
        <dbReference type="ARBA" id="ARBA00023177"/>
    </source>
</evidence>
<keyword evidence="5 8" id="KW-1133">Transmembrane helix</keyword>
<dbReference type="InterPro" id="IPR018047">
    <property type="entry name" value="Ammonium_transpt_CS"/>
</dbReference>
<dbReference type="InterPro" id="IPR024041">
    <property type="entry name" value="NH4_transpt_AmtB-like_dom"/>
</dbReference>
<feature type="transmembrane region" description="Helical" evidence="8">
    <location>
        <begin position="6"/>
        <end position="28"/>
    </location>
</feature>
<keyword evidence="7 8" id="KW-0924">Ammonia transport</keyword>
<gene>
    <name evidence="10" type="ORF">OEZ60_02595</name>
</gene>
<feature type="domain" description="Ammonium transporter AmtB-like" evidence="9">
    <location>
        <begin position="7"/>
        <end position="388"/>
    </location>
</feature>
<dbReference type="Pfam" id="PF00909">
    <property type="entry name" value="Ammonium_transp"/>
    <property type="match status" value="1"/>
</dbReference>
<evidence type="ECO:0000256" key="5">
    <source>
        <dbReference type="ARBA" id="ARBA00022989"/>
    </source>
</evidence>
<feature type="transmembrane region" description="Helical" evidence="8">
    <location>
        <begin position="313"/>
        <end position="334"/>
    </location>
</feature>
<dbReference type="Proteomes" id="UP001209535">
    <property type="component" value="Unassembled WGS sequence"/>
</dbReference>
<dbReference type="NCBIfam" id="TIGR00836">
    <property type="entry name" value="amt"/>
    <property type="match status" value="1"/>
</dbReference>
<evidence type="ECO:0000313" key="11">
    <source>
        <dbReference type="Proteomes" id="UP001209535"/>
    </source>
</evidence>
<feature type="transmembrane region" description="Helical" evidence="8">
    <location>
        <begin position="340"/>
        <end position="358"/>
    </location>
</feature>
<organism evidence="10 11">
    <name type="scientific">Albidovulum salinarum</name>
    <dbReference type="NCBI Taxonomy" id="2984153"/>
    <lineage>
        <taxon>Bacteria</taxon>
        <taxon>Pseudomonadati</taxon>
        <taxon>Pseudomonadota</taxon>
        <taxon>Alphaproteobacteria</taxon>
        <taxon>Rhodobacterales</taxon>
        <taxon>Paracoccaceae</taxon>
        <taxon>Albidovulum</taxon>
    </lineage>
</organism>
<dbReference type="PANTHER" id="PTHR43029">
    <property type="entry name" value="AMMONIUM TRANSPORTER MEP2"/>
    <property type="match status" value="1"/>
</dbReference>
<dbReference type="InterPro" id="IPR029020">
    <property type="entry name" value="Ammonium/urea_transptr"/>
</dbReference>
<protein>
    <recommendedName>
        <fullName evidence="8">Ammonium transporter</fullName>
    </recommendedName>
</protein>
<dbReference type="SUPFAM" id="SSF111352">
    <property type="entry name" value="Ammonium transporter"/>
    <property type="match status" value="1"/>
</dbReference>
<comment type="similarity">
    <text evidence="2 8">Belongs to the ammonia transporter channel (TC 1.A.11.2) family.</text>
</comment>
<dbReference type="Gene3D" id="1.10.3430.10">
    <property type="entry name" value="Ammonium transporter AmtB like domains"/>
    <property type="match status" value="1"/>
</dbReference>